<dbReference type="Proteomes" id="UP000680656">
    <property type="component" value="Chromosome"/>
</dbReference>
<feature type="domain" description="PEGA" evidence="1">
    <location>
        <begin position="23"/>
        <end position="87"/>
    </location>
</feature>
<organism evidence="2 3">
    <name type="scientific">Methanospirillum purgamenti</name>
    <dbReference type="NCBI Taxonomy" id="2834276"/>
    <lineage>
        <taxon>Archaea</taxon>
        <taxon>Methanobacteriati</taxon>
        <taxon>Methanobacteriota</taxon>
        <taxon>Stenosarchaea group</taxon>
        <taxon>Methanomicrobia</taxon>
        <taxon>Methanomicrobiales</taxon>
        <taxon>Methanospirillaceae</taxon>
        <taxon>Methanospirillum</taxon>
    </lineage>
</organism>
<keyword evidence="3" id="KW-1185">Reference proteome</keyword>
<evidence type="ECO:0000259" key="1">
    <source>
        <dbReference type="Pfam" id="PF08308"/>
    </source>
</evidence>
<evidence type="ECO:0000313" key="3">
    <source>
        <dbReference type="Proteomes" id="UP000680656"/>
    </source>
</evidence>
<dbReference type="CDD" id="cd15482">
    <property type="entry name" value="Sialidase_non-viral"/>
    <property type="match status" value="1"/>
</dbReference>
<evidence type="ECO:0000313" key="2">
    <source>
        <dbReference type="EMBL" id="QVV88973.1"/>
    </source>
</evidence>
<name>A0A8E7B0Q7_9EURY</name>
<gene>
    <name evidence="2" type="ORF">KHC33_00050</name>
</gene>
<dbReference type="Gene3D" id="2.115.10.20">
    <property type="entry name" value="Glycosyl hydrolase domain, family 43"/>
    <property type="match status" value="2"/>
</dbReference>
<dbReference type="InterPro" id="IPR013229">
    <property type="entry name" value="PEGA"/>
</dbReference>
<sequence>MKILLLIVPALLFIMVPTVAESGTIEVTADIPSVPVYLDMVYAGVTPLTLSDIDAGNHLIQVSPEGFFSQTQNISVKSGEKSTISFSFVYSDRLQIPAMVRIGECVGTPEPSDLDGTSFDLLTLDDGTMMAYYSGWEEGILCMESSDGIHWDKKTDACLSVPLKGTVFRTEPWVFSLPDGSYRMVYRQTSGNQHSLYSASSPDGVMFSGEEPITVQSEQKSGSPDYPSVPAGIMYADGTIRIYYHNPGIGIQSAISEDMGVSWEHEDGTRLKYGTDPTVLLLPDEKTGIFYVDTTPKSKGQRIFFTVSDDGLDFSQYEPVQVLETTEPGVWLMDPEIIEEDGTVYLYFSVMGIEGMQNHVLPGTLRSIISLDCMVSQALVK</sequence>
<dbReference type="SUPFAM" id="SSF75005">
    <property type="entry name" value="Arabinanase/levansucrase/invertase"/>
    <property type="match status" value="2"/>
</dbReference>
<reference evidence="2 3" key="1">
    <citation type="submission" date="2021-05" db="EMBL/GenBank/DDBJ databases">
        <title>A novel Methanospirillum isolate from a pyrite-forming mixed culture.</title>
        <authorList>
            <person name="Bunk B."/>
            <person name="Sproer C."/>
            <person name="Spring S."/>
            <person name="Pester M."/>
        </authorList>
    </citation>
    <scope>NUCLEOTIDE SEQUENCE [LARGE SCALE GENOMIC DNA]</scope>
    <source>
        <strain evidence="2 3">J.3.6.1-F.2.7.3</strain>
    </source>
</reference>
<accession>A0A8E7B0Q7</accession>
<dbReference type="RefSeq" id="WP_214419776.1">
    <property type="nucleotide sequence ID" value="NZ_CP075546.1"/>
</dbReference>
<dbReference type="KEGG" id="mrtj:KHC33_00050"/>
<dbReference type="Pfam" id="PF08308">
    <property type="entry name" value="PEGA"/>
    <property type="match status" value="1"/>
</dbReference>
<proteinExistence type="predicted"/>
<dbReference type="AlphaFoldDB" id="A0A8E7B0Q7"/>
<protein>
    <submittedName>
        <fullName evidence="2">PEGA domain-containing protein</fullName>
    </submittedName>
</protein>
<dbReference type="EMBL" id="CP075546">
    <property type="protein sequence ID" value="QVV88973.1"/>
    <property type="molecule type" value="Genomic_DNA"/>
</dbReference>
<dbReference type="GeneID" id="65567062"/>
<dbReference type="InterPro" id="IPR023296">
    <property type="entry name" value="Glyco_hydro_beta-prop_sf"/>
</dbReference>